<evidence type="ECO:0000256" key="1">
    <source>
        <dbReference type="SAM" id="MobiDB-lite"/>
    </source>
</evidence>
<evidence type="ECO:0008006" key="4">
    <source>
        <dbReference type="Google" id="ProtNLM"/>
    </source>
</evidence>
<feature type="region of interest" description="Disordered" evidence="1">
    <location>
        <begin position="461"/>
        <end position="482"/>
    </location>
</feature>
<comment type="caution">
    <text evidence="2">The sequence shown here is derived from an EMBL/GenBank/DDBJ whole genome shotgun (WGS) entry which is preliminary data.</text>
</comment>
<dbReference type="EMBL" id="VAUV01000018">
    <property type="protein sequence ID" value="TLD68831.1"/>
    <property type="molecule type" value="Genomic_DNA"/>
</dbReference>
<evidence type="ECO:0000313" key="2">
    <source>
        <dbReference type="EMBL" id="TLD68831.1"/>
    </source>
</evidence>
<dbReference type="Gene3D" id="2.60.120.380">
    <property type="match status" value="1"/>
</dbReference>
<dbReference type="Proteomes" id="UP000306196">
    <property type="component" value="Unassembled WGS sequence"/>
</dbReference>
<organism evidence="2 3">
    <name type="scientific">Phragmitibacter flavus</name>
    <dbReference type="NCBI Taxonomy" id="2576071"/>
    <lineage>
        <taxon>Bacteria</taxon>
        <taxon>Pseudomonadati</taxon>
        <taxon>Verrucomicrobiota</taxon>
        <taxon>Verrucomicrobiia</taxon>
        <taxon>Verrucomicrobiales</taxon>
        <taxon>Verrucomicrobiaceae</taxon>
        <taxon>Phragmitibacter</taxon>
    </lineage>
</organism>
<accession>A0A5R8K964</accession>
<proteinExistence type="predicted"/>
<dbReference type="OrthoDB" id="179213at2"/>
<name>A0A5R8K964_9BACT</name>
<keyword evidence="3" id="KW-1185">Reference proteome</keyword>
<evidence type="ECO:0000313" key="3">
    <source>
        <dbReference type="Proteomes" id="UP000306196"/>
    </source>
</evidence>
<feature type="region of interest" description="Disordered" evidence="1">
    <location>
        <begin position="1"/>
        <end position="45"/>
    </location>
</feature>
<feature type="compositionally biased region" description="Polar residues" evidence="1">
    <location>
        <begin position="21"/>
        <end position="41"/>
    </location>
</feature>
<protein>
    <recommendedName>
        <fullName evidence="4">PA14 domain-containing protein</fullName>
    </recommendedName>
</protein>
<dbReference type="RefSeq" id="WP_138088148.1">
    <property type="nucleotide sequence ID" value="NZ_VAUV01000018.1"/>
</dbReference>
<reference evidence="2 3" key="1">
    <citation type="submission" date="2019-05" db="EMBL/GenBank/DDBJ databases">
        <title>Verrucobacter flavum gen. nov., sp. nov. a new member of the family Verrucomicrobiaceae.</title>
        <authorList>
            <person name="Szuroczki S."/>
            <person name="Abbaszade G."/>
            <person name="Szabo A."/>
            <person name="Felfoldi T."/>
            <person name="Schumann P."/>
            <person name="Boka K."/>
            <person name="Keki Z."/>
            <person name="Toumi M."/>
            <person name="Toth E."/>
        </authorList>
    </citation>
    <scope>NUCLEOTIDE SEQUENCE [LARGE SCALE GENOMIC DNA]</scope>
    <source>
        <strain evidence="2 3">MG-N-17</strain>
    </source>
</reference>
<gene>
    <name evidence="2" type="ORF">FEM03_20355</name>
</gene>
<sequence length="482" mass="52418">MEHADRPSDASSKIPKPVTVRVQSLSASQPVPMTLPTTEPTTAMPVPMLVQPAPTNVPMMTQEGTSYAEKKPSRLSQYWNKVGGGSFMVSLMIHAGLLVASYFVVETVVTENKVDFLPGGESKGAEEASREVNEVVQVKPQNAMIRRIVSNSLTSSIHLPDELPMDSVDIPVMTSLMGSRSMSSGAFGGAGAGGGLGAGIGTGNVKGFLARTFFGNLGGDGLPGVFYDLKQDRKGKPLSYDANGYFQIVKAFAKNKFDANEMKDYFRAPEQMSFTFLGVPLMKAEEGPKAFAVDQHVQPRGWLVHYSGQITPPELGEWRFVGYFDDMLAVYIDGKPVLDASRDDLVNLGEEKRDDEVRQSFGGMNILNGKCYAGKWVRLTGPAKIDIVVGERPGGQVGGLLLVEHRKTKYKKRENGTPVLPLFTTATPDMEDLERMQQFSEANKAFGLELKNIPVFTLGNNKPSLGGGRMRPSSLDMLQPEQ</sequence>
<dbReference type="AlphaFoldDB" id="A0A5R8K964"/>